<name>A0A367LIF6_9HYPO</name>
<evidence type="ECO:0000313" key="2">
    <source>
        <dbReference type="EMBL" id="RCI14226.1"/>
    </source>
</evidence>
<dbReference type="AlphaFoldDB" id="A0A367LIF6"/>
<sequence length="199" mass="21947">MCFSRAYIVAEFKSDLYGPPRKELGHLGTKLNVVLLLNPSPSMIKHLLLAVALLTMGRCSAMPIPGLPTGKSVVEADQRLPDVRAGNELGGENYLFARRMRLSHHHYTHLDHHLGFAGHHHATTINSRDRLYRFGSIRRVRIRGHDHGLHGPGHGPGPGPGPGHGHGHGRSPGQGRTSRINRHSTHRETTYPEFSVHGI</sequence>
<proteinExistence type="predicted"/>
<reference evidence="2 3" key="1">
    <citation type="journal article" date="2015" name="BMC Genomics">
        <title>Insights from the genome of Ophiocordyceps polyrhachis-furcata to pathogenicity and host specificity in insect fungi.</title>
        <authorList>
            <person name="Wichadakul D."/>
            <person name="Kobmoo N."/>
            <person name="Ingsriswang S."/>
            <person name="Tangphatsornruang S."/>
            <person name="Chantasingh D."/>
            <person name="Luangsa-ard J.J."/>
            <person name="Eurwilaichitr L."/>
        </authorList>
    </citation>
    <scope>NUCLEOTIDE SEQUENCE [LARGE SCALE GENOMIC DNA]</scope>
    <source>
        <strain evidence="2 3">BCC 54312</strain>
    </source>
</reference>
<gene>
    <name evidence="2" type="ORF">L249_6193</name>
</gene>
<dbReference type="Proteomes" id="UP000253664">
    <property type="component" value="Unassembled WGS sequence"/>
</dbReference>
<evidence type="ECO:0000313" key="3">
    <source>
        <dbReference type="Proteomes" id="UP000253664"/>
    </source>
</evidence>
<comment type="caution">
    <text evidence="2">The sequence shown here is derived from an EMBL/GenBank/DDBJ whole genome shotgun (WGS) entry which is preliminary data.</text>
</comment>
<organism evidence="2 3">
    <name type="scientific">Ophiocordyceps polyrhachis-furcata BCC 54312</name>
    <dbReference type="NCBI Taxonomy" id="1330021"/>
    <lineage>
        <taxon>Eukaryota</taxon>
        <taxon>Fungi</taxon>
        <taxon>Dikarya</taxon>
        <taxon>Ascomycota</taxon>
        <taxon>Pezizomycotina</taxon>
        <taxon>Sordariomycetes</taxon>
        <taxon>Hypocreomycetidae</taxon>
        <taxon>Hypocreales</taxon>
        <taxon>Ophiocordycipitaceae</taxon>
        <taxon>Ophiocordyceps</taxon>
    </lineage>
</organism>
<protein>
    <submittedName>
        <fullName evidence="2">Uncharacterized protein</fullName>
    </submittedName>
</protein>
<dbReference type="EMBL" id="LKCN02000004">
    <property type="protein sequence ID" value="RCI14226.1"/>
    <property type="molecule type" value="Genomic_DNA"/>
</dbReference>
<keyword evidence="3" id="KW-1185">Reference proteome</keyword>
<feature type="region of interest" description="Disordered" evidence="1">
    <location>
        <begin position="144"/>
        <end position="199"/>
    </location>
</feature>
<evidence type="ECO:0000256" key="1">
    <source>
        <dbReference type="SAM" id="MobiDB-lite"/>
    </source>
</evidence>
<accession>A0A367LIF6</accession>
<dbReference type="OrthoDB" id="4927811at2759"/>